<dbReference type="EMBL" id="CAXHTA020000021">
    <property type="protein sequence ID" value="CAL5229552.1"/>
    <property type="molecule type" value="Genomic_DNA"/>
</dbReference>
<dbReference type="InterPro" id="IPR040217">
    <property type="entry name" value="ACR1-12"/>
</dbReference>
<protein>
    <submittedName>
        <fullName evidence="3">G12901 protein</fullName>
    </submittedName>
</protein>
<evidence type="ECO:0000256" key="1">
    <source>
        <dbReference type="ARBA" id="ARBA00022737"/>
    </source>
</evidence>
<dbReference type="Gene3D" id="3.30.70.260">
    <property type="match status" value="1"/>
</dbReference>
<feature type="domain" description="ACT" evidence="2">
    <location>
        <begin position="216"/>
        <end position="290"/>
    </location>
</feature>
<dbReference type="InterPro" id="IPR002912">
    <property type="entry name" value="ACT_dom"/>
</dbReference>
<gene>
    <name evidence="3" type="primary">g12901</name>
    <name evidence="3" type="ORF">VP750_LOCUS11458</name>
</gene>
<dbReference type="PANTHER" id="PTHR31096">
    <property type="entry name" value="ACT DOMAIN-CONTAINING PROTEIN ACR4-RELATED"/>
    <property type="match status" value="1"/>
</dbReference>
<reference evidence="3 4" key="1">
    <citation type="submission" date="2024-06" db="EMBL/GenBank/DDBJ databases">
        <authorList>
            <person name="Kraege A."/>
            <person name="Thomma B."/>
        </authorList>
    </citation>
    <scope>NUCLEOTIDE SEQUENCE [LARGE SCALE GENOMIC DNA]</scope>
</reference>
<dbReference type="SUPFAM" id="SSF55021">
    <property type="entry name" value="ACT-like"/>
    <property type="match status" value="1"/>
</dbReference>
<dbReference type="Proteomes" id="UP001497392">
    <property type="component" value="Unassembled WGS sequence"/>
</dbReference>
<dbReference type="PROSITE" id="PS51671">
    <property type="entry name" value="ACT"/>
    <property type="match status" value="2"/>
</dbReference>
<dbReference type="InterPro" id="IPR045865">
    <property type="entry name" value="ACT-like_dom_sf"/>
</dbReference>
<sequence length="296" mass="32894">MAMLLSQSQGLAARIIGHPRKAEIPAVLVPRDARLRLSTPVLRRHRGSVCRAEQGVAAPLKEEQDAVLNSLPDDIPKPVIKIDNQHDPFATVVTIEYGDRLGELLDTIAALKAMKLNIRRAKVKTKGSTKVNKFYITDATTAEKIMKSARLEEIRLSILNNLIKYHPESGQSLGWGAAAPQDDTNDILHPLGPHKIEKVKTHVEITPEDETGSFSIVHVKTRDRPGLLTDIVRTLKDLNVNVISAEVDTEGAVAQDDFIRLREKSPTERAYVVQEVDKRNIFCFPMECASKLRSAH</sequence>
<keyword evidence="1" id="KW-0677">Repeat</keyword>
<evidence type="ECO:0000259" key="2">
    <source>
        <dbReference type="PROSITE" id="PS51671"/>
    </source>
</evidence>
<organism evidence="3 4">
    <name type="scientific">Coccomyxa viridis</name>
    <dbReference type="NCBI Taxonomy" id="1274662"/>
    <lineage>
        <taxon>Eukaryota</taxon>
        <taxon>Viridiplantae</taxon>
        <taxon>Chlorophyta</taxon>
        <taxon>core chlorophytes</taxon>
        <taxon>Trebouxiophyceae</taxon>
        <taxon>Trebouxiophyceae incertae sedis</taxon>
        <taxon>Coccomyxaceae</taxon>
        <taxon>Coccomyxa</taxon>
    </lineage>
</organism>
<comment type="caution">
    <text evidence="3">The sequence shown here is derived from an EMBL/GenBank/DDBJ whole genome shotgun (WGS) entry which is preliminary data.</text>
</comment>
<dbReference type="Pfam" id="PF01842">
    <property type="entry name" value="ACT"/>
    <property type="match status" value="1"/>
</dbReference>
<keyword evidence="4" id="KW-1185">Reference proteome</keyword>
<dbReference type="CDD" id="cd04873">
    <property type="entry name" value="ACT_UUR-ACR-like"/>
    <property type="match status" value="1"/>
</dbReference>
<evidence type="ECO:0000313" key="4">
    <source>
        <dbReference type="Proteomes" id="UP001497392"/>
    </source>
</evidence>
<accession>A0ABP1GCJ8</accession>
<evidence type="ECO:0000313" key="3">
    <source>
        <dbReference type="EMBL" id="CAL5229552.1"/>
    </source>
</evidence>
<name>A0ABP1GCJ8_9CHLO</name>
<feature type="domain" description="ACT" evidence="2">
    <location>
        <begin position="92"/>
        <end position="166"/>
    </location>
</feature>
<proteinExistence type="predicted"/>